<comment type="caution">
    <text evidence="1">The sequence shown here is derived from an EMBL/GenBank/DDBJ whole genome shotgun (WGS) entry which is preliminary data.</text>
</comment>
<reference evidence="4" key="4">
    <citation type="journal article" date="2022" name="Microb. Genom.">
        <title>A global pangenome for the wheat fungal pathogen Pyrenophora tritici-repentis and prediction of effector protein structural homology.</title>
        <authorList>
            <person name="Moolhuijzen P.M."/>
            <person name="See P.T."/>
            <person name="Shi G."/>
            <person name="Powell H.R."/>
            <person name="Cockram J."/>
            <person name="Jorgensen L.N."/>
            <person name="Benslimane H."/>
            <person name="Strelkov S.E."/>
            <person name="Turner J."/>
            <person name="Liu Z."/>
            <person name="Moffat C.S."/>
        </authorList>
    </citation>
    <scope>NUCLEOTIDE SEQUENCE [LARGE SCALE GENOMIC DNA]</scope>
</reference>
<evidence type="ECO:0000313" key="3">
    <source>
        <dbReference type="Proteomes" id="UP000245464"/>
    </source>
</evidence>
<dbReference type="AlphaFoldDB" id="A0A2W1FC07"/>
<sequence length="119" mass="13358">MDQVQPADVKYLDCIEPLVDCFKPCRANYTEFMKTWPPPESKDHITFTSPELATCLVSCGTDASINTGKVMEDSKLNSTEFKKYGLVSLCTKTLVVCSQTCLNTYNKAVMSFDKDHSRL</sequence>
<dbReference type="Proteomes" id="UP000245464">
    <property type="component" value="Chromosome 4"/>
</dbReference>
<reference evidence="2" key="3">
    <citation type="journal article" date="2022" name="bioRxiv">
        <title>A global pangenome for the wheat fungal pathogen Pyrenophora tritici-repentis and prediction of effector protein structural homology.</title>
        <authorList>
            <person name="Moolhuijzen P."/>
            <person name="See P.T."/>
            <person name="Shi G."/>
            <person name="Powell H.R."/>
            <person name="Cockram J."/>
            <person name="Jorgensen L.N."/>
            <person name="Benslimane H."/>
            <person name="Strelkov S.E."/>
            <person name="Turner J."/>
            <person name="Liu Z."/>
            <person name="Moffat C.S."/>
        </authorList>
    </citation>
    <scope>NUCLEOTIDE SEQUENCE</scope>
    <source>
        <strain evidence="2">86-124</strain>
    </source>
</reference>
<evidence type="ECO:0000313" key="4">
    <source>
        <dbReference type="Proteomes" id="UP000249757"/>
    </source>
</evidence>
<dbReference type="EMBL" id="NRDI02000004">
    <property type="protein sequence ID" value="KAI1517390.1"/>
    <property type="molecule type" value="Genomic_DNA"/>
</dbReference>
<keyword evidence="4" id="KW-1185">Reference proteome</keyword>
<reference evidence="1 3" key="1">
    <citation type="journal article" date="2018" name="BMC Genomics">
        <title>Comparative genomics of the wheat fungal pathogen Pyrenophora tritici-repentis reveals chromosomal variations and genome plasticity.</title>
        <authorList>
            <person name="Moolhuijzen P."/>
            <person name="See P.T."/>
            <person name="Hane J.K."/>
            <person name="Shi G."/>
            <person name="Liu Z."/>
            <person name="Oliver R.P."/>
            <person name="Moffat C.S."/>
        </authorList>
    </citation>
    <scope>NUCLEOTIDE SEQUENCE [LARGE SCALE GENOMIC DNA]</scope>
    <source>
        <strain evidence="1">M4</strain>
    </source>
</reference>
<organism evidence="1 3">
    <name type="scientific">Pyrenophora tritici-repentis</name>
    <dbReference type="NCBI Taxonomy" id="45151"/>
    <lineage>
        <taxon>Eukaryota</taxon>
        <taxon>Fungi</taxon>
        <taxon>Dikarya</taxon>
        <taxon>Ascomycota</taxon>
        <taxon>Pezizomycotina</taxon>
        <taxon>Dothideomycetes</taxon>
        <taxon>Pleosporomycetidae</taxon>
        <taxon>Pleosporales</taxon>
        <taxon>Pleosporineae</taxon>
        <taxon>Pleosporaceae</taxon>
        <taxon>Pyrenophora</taxon>
    </lineage>
</organism>
<reference evidence="2" key="2">
    <citation type="submission" date="2021-05" db="EMBL/GenBank/DDBJ databases">
        <authorList>
            <person name="Moolhuijzen P.M."/>
            <person name="Moffat C.S."/>
        </authorList>
    </citation>
    <scope>NUCLEOTIDE SEQUENCE</scope>
    <source>
        <strain evidence="2">86-124</strain>
    </source>
</reference>
<gene>
    <name evidence="2" type="ORF">Ptr86124_004327</name>
    <name evidence="1" type="ORF">PtrM4_091860</name>
</gene>
<protein>
    <submittedName>
        <fullName evidence="1">Uncharacterized protein</fullName>
    </submittedName>
</protein>
<dbReference type="EMBL" id="NQIK02000004">
    <property type="protein sequence ID" value="KAF7571686.1"/>
    <property type="molecule type" value="Genomic_DNA"/>
</dbReference>
<dbReference type="OMA" id="SKDHITF"/>
<evidence type="ECO:0000313" key="2">
    <source>
        <dbReference type="EMBL" id="KAI1517390.1"/>
    </source>
</evidence>
<dbReference type="Proteomes" id="UP000249757">
    <property type="component" value="Unassembled WGS sequence"/>
</dbReference>
<proteinExistence type="predicted"/>
<name>A0A2W1FC07_9PLEO</name>
<evidence type="ECO:0000313" key="1">
    <source>
        <dbReference type="EMBL" id="KAF7571686.1"/>
    </source>
</evidence>
<accession>A0A2W1FC07</accession>